<sequence length="46" mass="5170">MTHIQDLIDAIPDPEIIGNIATKDTISNLLRIAYCRGTNNYNLKLL</sequence>
<name>A0A0F9M2K9_9ZZZZ</name>
<dbReference type="EMBL" id="LAZR01011087">
    <property type="protein sequence ID" value="KKM63497.1"/>
    <property type="molecule type" value="Genomic_DNA"/>
</dbReference>
<evidence type="ECO:0000313" key="1">
    <source>
        <dbReference type="EMBL" id="KKM63497.1"/>
    </source>
</evidence>
<accession>A0A0F9M2K9</accession>
<dbReference type="AlphaFoldDB" id="A0A0F9M2K9"/>
<proteinExistence type="predicted"/>
<gene>
    <name evidence="1" type="ORF">LCGC14_1510830</name>
</gene>
<organism evidence="1">
    <name type="scientific">marine sediment metagenome</name>
    <dbReference type="NCBI Taxonomy" id="412755"/>
    <lineage>
        <taxon>unclassified sequences</taxon>
        <taxon>metagenomes</taxon>
        <taxon>ecological metagenomes</taxon>
    </lineage>
</organism>
<reference evidence="1" key="1">
    <citation type="journal article" date="2015" name="Nature">
        <title>Complex archaea that bridge the gap between prokaryotes and eukaryotes.</title>
        <authorList>
            <person name="Spang A."/>
            <person name="Saw J.H."/>
            <person name="Jorgensen S.L."/>
            <person name="Zaremba-Niedzwiedzka K."/>
            <person name="Martijn J."/>
            <person name="Lind A.E."/>
            <person name="van Eijk R."/>
            <person name="Schleper C."/>
            <person name="Guy L."/>
            <person name="Ettema T.J."/>
        </authorList>
    </citation>
    <scope>NUCLEOTIDE SEQUENCE</scope>
</reference>
<comment type="caution">
    <text evidence="1">The sequence shown here is derived from an EMBL/GenBank/DDBJ whole genome shotgun (WGS) entry which is preliminary data.</text>
</comment>
<protein>
    <submittedName>
        <fullName evidence="1">Uncharacterized protein</fullName>
    </submittedName>
</protein>